<evidence type="ECO:0000313" key="4">
    <source>
        <dbReference type="Proteomes" id="UP000265520"/>
    </source>
</evidence>
<comment type="caution">
    <text evidence="3">The sequence shown here is derived from an EMBL/GenBank/DDBJ whole genome shotgun (WGS) entry which is preliminary data.</text>
</comment>
<accession>A0A392Q7G4</accession>
<evidence type="ECO:0000259" key="2">
    <source>
        <dbReference type="Pfam" id="PF25597"/>
    </source>
</evidence>
<evidence type="ECO:0000313" key="3">
    <source>
        <dbReference type="EMBL" id="MCI19660.1"/>
    </source>
</evidence>
<organism evidence="3 4">
    <name type="scientific">Trifolium medium</name>
    <dbReference type="NCBI Taxonomy" id="97028"/>
    <lineage>
        <taxon>Eukaryota</taxon>
        <taxon>Viridiplantae</taxon>
        <taxon>Streptophyta</taxon>
        <taxon>Embryophyta</taxon>
        <taxon>Tracheophyta</taxon>
        <taxon>Spermatophyta</taxon>
        <taxon>Magnoliopsida</taxon>
        <taxon>eudicotyledons</taxon>
        <taxon>Gunneridae</taxon>
        <taxon>Pentapetalae</taxon>
        <taxon>rosids</taxon>
        <taxon>fabids</taxon>
        <taxon>Fabales</taxon>
        <taxon>Fabaceae</taxon>
        <taxon>Papilionoideae</taxon>
        <taxon>50 kb inversion clade</taxon>
        <taxon>NPAAA clade</taxon>
        <taxon>Hologalegina</taxon>
        <taxon>IRL clade</taxon>
        <taxon>Trifolieae</taxon>
        <taxon>Trifolium</taxon>
    </lineage>
</organism>
<feature type="compositionally biased region" description="Pro residues" evidence="1">
    <location>
        <begin position="67"/>
        <end position="81"/>
    </location>
</feature>
<dbReference type="EMBL" id="LXQA010115936">
    <property type="protein sequence ID" value="MCI19660.1"/>
    <property type="molecule type" value="Genomic_DNA"/>
</dbReference>
<dbReference type="Pfam" id="PF25597">
    <property type="entry name" value="SH3_retrovirus"/>
    <property type="match status" value="1"/>
</dbReference>
<feature type="compositionally biased region" description="Polar residues" evidence="1">
    <location>
        <begin position="118"/>
        <end position="130"/>
    </location>
</feature>
<feature type="domain" description="Retroviral polymerase SH3-like" evidence="2">
    <location>
        <begin position="2"/>
        <end position="42"/>
    </location>
</feature>
<reference evidence="3 4" key="1">
    <citation type="journal article" date="2018" name="Front. Plant Sci.">
        <title>Red Clover (Trifolium pratense) and Zigzag Clover (T. medium) - A Picture of Genomic Similarities and Differences.</title>
        <authorList>
            <person name="Dluhosova J."/>
            <person name="Istvanek J."/>
            <person name="Nedelnik J."/>
            <person name="Repkova J."/>
        </authorList>
    </citation>
    <scope>NUCLEOTIDE SEQUENCE [LARGE SCALE GENOMIC DNA]</scope>
    <source>
        <strain evidence="4">cv. 10/8</strain>
        <tissue evidence="3">Leaf</tissue>
    </source>
</reference>
<feature type="region of interest" description="Disordered" evidence="1">
    <location>
        <begin position="60"/>
        <end position="130"/>
    </location>
</feature>
<sequence>MCIFLGYKLGMKGVVLLDINTREILVSRNITHHETIFPYRTPNHPSSTWSYYPSSNPIIDSNIPADTTPPSPSHSPSPDIPSAPLSPSTIPPSSIEPSHNSRPHREKHAPSYLKDYVCNSSTSSQVPFSS</sequence>
<evidence type="ECO:0000256" key="1">
    <source>
        <dbReference type="SAM" id="MobiDB-lite"/>
    </source>
</evidence>
<proteinExistence type="predicted"/>
<keyword evidence="4" id="KW-1185">Reference proteome</keyword>
<name>A0A392Q7G4_9FABA</name>
<dbReference type="InterPro" id="IPR057670">
    <property type="entry name" value="SH3_retrovirus"/>
</dbReference>
<protein>
    <submittedName>
        <fullName evidence="3">Retrovirus-related pol polyprotein from transposon TNT 1-94</fullName>
    </submittedName>
</protein>
<dbReference type="Proteomes" id="UP000265520">
    <property type="component" value="Unassembled WGS sequence"/>
</dbReference>
<feature type="non-terminal residue" evidence="3">
    <location>
        <position position="130"/>
    </location>
</feature>
<feature type="compositionally biased region" description="Low complexity" evidence="1">
    <location>
        <begin position="82"/>
        <end position="98"/>
    </location>
</feature>
<dbReference type="AlphaFoldDB" id="A0A392Q7G4"/>